<dbReference type="PROSITE" id="PS51332">
    <property type="entry name" value="B12_BINDING"/>
    <property type="match status" value="1"/>
</dbReference>
<feature type="binding site" description="axial binding residue" evidence="22">
    <location>
        <position position="754"/>
    </location>
    <ligand>
        <name>methylcob(III)alamin</name>
        <dbReference type="ChEBI" id="CHEBI:28115"/>
    </ligand>
    <ligandPart>
        <name>Co</name>
        <dbReference type="ChEBI" id="CHEBI:27638"/>
    </ligandPart>
</feature>
<dbReference type="CDD" id="cd00740">
    <property type="entry name" value="MeTr"/>
    <property type="match status" value="1"/>
</dbReference>
<keyword evidence="10 21" id="KW-0846">Cobalamin</keyword>
<dbReference type="InterPro" id="IPR050554">
    <property type="entry name" value="Met_Synthase/Corrinoid"/>
</dbReference>
<dbReference type="FunFam" id="3.20.20.20:FF:000002">
    <property type="entry name" value="Methionine synthase"/>
    <property type="match status" value="1"/>
</dbReference>
<name>A0A2Z3JC24_9DEIO</name>
<dbReference type="GO" id="GO:0031419">
    <property type="term" value="F:cobalamin binding"/>
    <property type="evidence" value="ECO:0007669"/>
    <property type="project" value="UniProtKB-UniRule"/>
</dbReference>
<dbReference type="InterPro" id="IPR003726">
    <property type="entry name" value="HCY_dom"/>
</dbReference>
<evidence type="ECO:0000256" key="6">
    <source>
        <dbReference type="ARBA" id="ARBA00012032"/>
    </source>
</evidence>
<evidence type="ECO:0000256" key="24">
    <source>
        <dbReference type="PROSITE-ProRule" id="PRU00333"/>
    </source>
</evidence>
<keyword evidence="14" id="KW-0677">Repeat</keyword>
<evidence type="ECO:0000256" key="11">
    <source>
        <dbReference type="ARBA" id="ARBA00022679"/>
    </source>
</evidence>
<dbReference type="GO" id="GO:0008705">
    <property type="term" value="F:methionine synthase activity"/>
    <property type="evidence" value="ECO:0007669"/>
    <property type="project" value="UniProtKB-UniRule"/>
</dbReference>
<feature type="domain" description="B12-binding" evidence="28">
    <location>
        <begin position="741"/>
        <end position="876"/>
    </location>
</feature>
<keyword evidence="31" id="KW-1185">Reference proteome</keyword>
<dbReference type="EMBL" id="CP029494">
    <property type="protein sequence ID" value="AWN22582.1"/>
    <property type="molecule type" value="Genomic_DNA"/>
</dbReference>
<dbReference type="RefSeq" id="WP_109825777.1">
    <property type="nucleotide sequence ID" value="NZ_CP029494.1"/>
</dbReference>
<dbReference type="SUPFAM" id="SSF51717">
    <property type="entry name" value="Dihydropteroate synthetase-like"/>
    <property type="match status" value="1"/>
</dbReference>
<dbReference type="UniPathway" id="UPA00051">
    <property type="reaction ID" value="UER00081"/>
</dbReference>
<proteinExistence type="inferred from homology"/>
<comment type="cofactor">
    <cofactor evidence="2 21 24">
        <name>Zn(2+)</name>
        <dbReference type="ChEBI" id="CHEBI:29105"/>
    </cofactor>
</comment>
<evidence type="ECO:0000256" key="19">
    <source>
        <dbReference type="ARBA" id="ARBA00031040"/>
    </source>
</evidence>
<dbReference type="Pfam" id="PF02310">
    <property type="entry name" value="B12-binding"/>
    <property type="match status" value="1"/>
</dbReference>
<comment type="cofactor">
    <cofactor evidence="3 21 22">
        <name>methylcob(III)alamin</name>
        <dbReference type="ChEBI" id="CHEBI:28115"/>
    </cofactor>
</comment>
<evidence type="ECO:0000256" key="23">
    <source>
        <dbReference type="PIRSR" id="PIRSR000381-2"/>
    </source>
</evidence>
<dbReference type="PROSITE" id="PS50974">
    <property type="entry name" value="ADOMET_ACTIVATION"/>
    <property type="match status" value="1"/>
</dbReference>
<dbReference type="GO" id="GO:0032259">
    <property type="term" value="P:methylation"/>
    <property type="evidence" value="ECO:0007669"/>
    <property type="project" value="UniProtKB-KW"/>
</dbReference>
<dbReference type="CDD" id="cd02069">
    <property type="entry name" value="methionine_synthase_B12_BD"/>
    <property type="match status" value="1"/>
</dbReference>
<evidence type="ECO:0000256" key="10">
    <source>
        <dbReference type="ARBA" id="ARBA00022628"/>
    </source>
</evidence>
<dbReference type="PROSITE" id="PS50972">
    <property type="entry name" value="PTERIN_BINDING"/>
    <property type="match status" value="1"/>
</dbReference>
<dbReference type="Gene3D" id="3.40.50.280">
    <property type="entry name" value="Cobalamin-binding domain"/>
    <property type="match status" value="1"/>
</dbReference>
<dbReference type="PANTHER" id="PTHR45833">
    <property type="entry name" value="METHIONINE SYNTHASE"/>
    <property type="match status" value="1"/>
</dbReference>
<evidence type="ECO:0000256" key="18">
    <source>
        <dbReference type="ARBA" id="ARBA00025552"/>
    </source>
</evidence>
<feature type="binding site" evidence="22 24">
    <location>
        <position position="308"/>
    </location>
    <ligand>
        <name>Zn(2+)</name>
        <dbReference type="ChEBI" id="CHEBI:29105"/>
    </ligand>
</feature>
<dbReference type="Gene3D" id="3.20.20.330">
    <property type="entry name" value="Homocysteine-binding-like domain"/>
    <property type="match status" value="1"/>
</dbReference>
<keyword evidence="13 21" id="KW-0479">Metal-binding</keyword>
<evidence type="ECO:0000256" key="3">
    <source>
        <dbReference type="ARBA" id="ARBA00001956"/>
    </source>
</evidence>
<feature type="binding site" evidence="23">
    <location>
        <position position="799"/>
    </location>
    <ligand>
        <name>methylcob(III)alamin</name>
        <dbReference type="ChEBI" id="CHEBI:28115"/>
    </ligand>
</feature>
<evidence type="ECO:0000256" key="13">
    <source>
        <dbReference type="ARBA" id="ARBA00022723"/>
    </source>
</evidence>
<dbReference type="GO" id="GO:0050667">
    <property type="term" value="P:homocysteine metabolic process"/>
    <property type="evidence" value="ECO:0007669"/>
    <property type="project" value="TreeGrafter"/>
</dbReference>
<dbReference type="Gene3D" id="1.10.288.10">
    <property type="entry name" value="Cobalamin-dependent Methionine Synthase, domain 2"/>
    <property type="match status" value="1"/>
</dbReference>
<evidence type="ECO:0000256" key="22">
    <source>
        <dbReference type="PIRSR" id="PIRSR000381-1"/>
    </source>
</evidence>
<dbReference type="InterPro" id="IPR011822">
    <property type="entry name" value="MetH"/>
</dbReference>
<sequence>MTQPHDLTELARERILILDGAWGTMFQREALSEADYRRPDFAAERQYKGNHDLLQLTRPDLVQKIHRLYFEAGADITKTNTFSSTVIAQADYGLEHLVDDLNVTAAWLAREVADEFEARDGKPRFVAGSIGPTNRTATLSPDVERPEFRAVTYDQLREAYAQQVRGLLRGGADLLLIETIFDTLNAKAALFAVEDVFAELGRRVPVMVSGTITDASGRTLSGQTPEAFAVSVAHARPFSLGLNCALGADHLRPYLRAVAQSTESLVSVHPNAGLPNAFGEYEEAPEHTAAVLASFAEEGLVNIVGGCCGTTPEHIRQIAAAVAPFAPRGAKKLAPFLRLSGLESFAVTPETNFVNVGERTNVTGSPKFAKHILEGDYDAGLKIARQQVQNGAQLIDVNFDEGMLDGEAAMIHFLNLLAGEPDIARVPFMLDSSRWDILEAGLKRVQGKAVVNSISLKDGEEEFLRRARLLRRYGAAAVVMAFDEQGQADNLERRKEICSRAYHLLTEQADFPPQDIIFDPNVLTVATGMSEHDRYALDFIEATRWIKRHLPGAKVSGGISNVSFSFRGNNHVREAMHAVFLYHAIRAGLDMGIVNAGMLAVYDDIEPQLREAVEDVILARREDATERLIELAESYKGVKREAGAVSEWRSGSVEERLKHALISGVTDFVDVDAEEAYQQLGSPLAVIEGPLMDGMNVVGDLFGAGKMFLPQVVKSARVMKKAVAYLTPYLEAEKAGSSGSKGKIVLATVKGDVHDIGKNIVGVVLACNGYDVTDLGVMVSAEKILDAASELEADLIGLSGLITPSLDEMVNVAREMTRRGLNTPLMIGGATTSRAHTAVKIDPAYSGPVVHVLDASRAVGVAGDLLQRREEISAQVREDYAALRERHGERNIRLVDLAEARRRAPQLTDAPAPAPQHPGRTVIEQDLAELLPYIDWTPFFIAWEMPGVYPKILRDPSVGTEARKLYEDAKTLLNQIVEQRQFTARGVIGLWPARREGDDIVLDVQAGAPHTREETAAALLEAGAEPPAPHTFHTLRQQRDQSVPNAALADFVSASGDWVGGFAVSIHGAEELARQFEQQHDDYSAIMVKALADRLAEAFAEKLHQDVRRKHWGYAPDEQASHEDLIKERYRGIRPAPGYPAQPDHTEKRTLFTLLGAEEIGMSLTESCAMLPAAAVSGLYLAHPEAKYLALGRIGRDQVEDYARRKGWTLEEAERWLAPNLAYEPQSAAPDVSVSPQAVSA</sequence>
<dbReference type="FunFam" id="1.10.1240.10:FF:000001">
    <property type="entry name" value="Methionine synthase"/>
    <property type="match status" value="1"/>
</dbReference>
<evidence type="ECO:0000256" key="4">
    <source>
        <dbReference type="ARBA" id="ARBA00005178"/>
    </source>
</evidence>
<dbReference type="InterPro" id="IPR011005">
    <property type="entry name" value="Dihydropteroate_synth-like_sf"/>
</dbReference>
<evidence type="ECO:0000256" key="9">
    <source>
        <dbReference type="ARBA" id="ARBA00022605"/>
    </source>
</evidence>
<dbReference type="FunFam" id="3.40.50.280:FF:000001">
    <property type="entry name" value="Methionine synthase"/>
    <property type="match status" value="1"/>
</dbReference>
<feature type="binding site" evidence="23">
    <location>
        <position position="803"/>
    </location>
    <ligand>
        <name>methylcob(III)alamin</name>
        <dbReference type="ChEBI" id="CHEBI:28115"/>
    </ligand>
</feature>
<dbReference type="InterPro" id="IPR004223">
    <property type="entry name" value="VitB12-dep_Met_synth_activ_dom"/>
</dbReference>
<evidence type="ECO:0000259" key="28">
    <source>
        <dbReference type="PROSITE" id="PS51332"/>
    </source>
</evidence>
<feature type="binding site" evidence="23">
    <location>
        <position position="1134"/>
    </location>
    <ligand>
        <name>S-adenosyl-L-methionine</name>
        <dbReference type="ChEBI" id="CHEBI:59789"/>
    </ligand>
</feature>
<dbReference type="InterPro" id="IPR006158">
    <property type="entry name" value="Cobalamin-bd"/>
</dbReference>
<comment type="similarity">
    <text evidence="5">Belongs to the vitamin-B12 dependent methionine synthase family.</text>
</comment>
<dbReference type="Gene3D" id="3.20.20.20">
    <property type="entry name" value="Dihydropteroate synthase-like"/>
    <property type="match status" value="1"/>
</dbReference>
<gene>
    <name evidence="30" type="ORF">DKM44_04510</name>
</gene>
<keyword evidence="17 21" id="KW-0170">Cobalt</keyword>
<evidence type="ECO:0000256" key="17">
    <source>
        <dbReference type="ARBA" id="ARBA00023285"/>
    </source>
</evidence>
<evidence type="ECO:0000256" key="16">
    <source>
        <dbReference type="ARBA" id="ARBA00023167"/>
    </source>
</evidence>
<dbReference type="GO" id="GO:0005829">
    <property type="term" value="C:cytosol"/>
    <property type="evidence" value="ECO:0007669"/>
    <property type="project" value="TreeGrafter"/>
</dbReference>
<dbReference type="NCBIfam" id="TIGR02082">
    <property type="entry name" value="metH"/>
    <property type="match status" value="1"/>
</dbReference>
<evidence type="ECO:0000256" key="12">
    <source>
        <dbReference type="ARBA" id="ARBA00022691"/>
    </source>
</evidence>
<dbReference type="KEGG" id="dez:DKM44_04510"/>
<dbReference type="SUPFAM" id="SSF52242">
    <property type="entry name" value="Cobalamin (vitamin B12)-binding domain"/>
    <property type="match status" value="1"/>
</dbReference>
<evidence type="ECO:0000256" key="20">
    <source>
        <dbReference type="NCBIfam" id="TIGR02082"/>
    </source>
</evidence>
<comment type="catalytic activity">
    <reaction evidence="1 21">
        <text>(6S)-5-methyl-5,6,7,8-tetrahydrofolate + L-homocysteine = (6S)-5,6,7,8-tetrahydrofolate + L-methionine</text>
        <dbReference type="Rhea" id="RHEA:11172"/>
        <dbReference type="ChEBI" id="CHEBI:18608"/>
        <dbReference type="ChEBI" id="CHEBI:57453"/>
        <dbReference type="ChEBI" id="CHEBI:57844"/>
        <dbReference type="ChEBI" id="CHEBI:58199"/>
        <dbReference type="EC" id="2.1.1.13"/>
    </reaction>
</comment>
<keyword evidence="8 21" id="KW-0489">Methyltransferase</keyword>
<dbReference type="InterPro" id="IPR037010">
    <property type="entry name" value="VitB12-dep_Met_synth_activ_sf"/>
</dbReference>
<accession>A0A2Z3JC24</accession>
<evidence type="ECO:0000256" key="8">
    <source>
        <dbReference type="ARBA" id="ARBA00022603"/>
    </source>
</evidence>
<comment type="function">
    <text evidence="18 21">Catalyzes the transfer of a methyl group from methyl-cobalamin to homocysteine, yielding enzyme-bound cob(I)alamin and methionine. Subsequently, remethylates the cofactor using methyltetrahydrofolate.</text>
</comment>
<feature type="domain" description="B12-binding N-terminal" evidence="29">
    <location>
        <begin position="644"/>
        <end position="738"/>
    </location>
</feature>
<feature type="binding site" evidence="23">
    <location>
        <position position="855"/>
    </location>
    <ligand>
        <name>methylcob(III)alamin</name>
        <dbReference type="ChEBI" id="CHEBI:28115"/>
    </ligand>
</feature>
<dbReference type="InterPro" id="IPR036724">
    <property type="entry name" value="Cobalamin-bd_sf"/>
</dbReference>
<keyword evidence="15 21" id="KW-0862">Zinc</keyword>
<feature type="binding site" evidence="22 24">
    <location>
        <position position="244"/>
    </location>
    <ligand>
        <name>Zn(2+)</name>
        <dbReference type="ChEBI" id="CHEBI:29105"/>
    </ligand>
</feature>
<dbReference type="PROSITE" id="PS51337">
    <property type="entry name" value="B12_BINDING_NTER"/>
    <property type="match status" value="1"/>
</dbReference>
<evidence type="ECO:0000313" key="31">
    <source>
        <dbReference type="Proteomes" id="UP000245368"/>
    </source>
</evidence>
<feature type="binding site" evidence="22 24">
    <location>
        <position position="307"/>
    </location>
    <ligand>
        <name>Zn(2+)</name>
        <dbReference type="ChEBI" id="CHEBI:29105"/>
    </ligand>
</feature>
<dbReference type="Proteomes" id="UP000245368">
    <property type="component" value="Chromosome"/>
</dbReference>
<evidence type="ECO:0000259" key="25">
    <source>
        <dbReference type="PROSITE" id="PS50970"/>
    </source>
</evidence>
<dbReference type="Gene3D" id="1.10.1240.10">
    <property type="entry name" value="Methionine synthase domain"/>
    <property type="match status" value="1"/>
</dbReference>
<dbReference type="AlphaFoldDB" id="A0A2Z3JC24"/>
<comment type="pathway">
    <text evidence="4 21">Amino-acid biosynthesis; L-methionine biosynthesis via de novo pathway; L-methionine from L-homocysteine (MetH route): step 1/1.</text>
</comment>
<organism evidence="30 31">
    <name type="scientific">Deinococcus irradiatisoli</name>
    <dbReference type="NCBI Taxonomy" id="2202254"/>
    <lineage>
        <taxon>Bacteria</taxon>
        <taxon>Thermotogati</taxon>
        <taxon>Deinococcota</taxon>
        <taxon>Deinococci</taxon>
        <taxon>Deinococcales</taxon>
        <taxon>Deinococcaceae</taxon>
        <taxon>Deinococcus</taxon>
    </lineage>
</organism>
<dbReference type="Pfam" id="PF00809">
    <property type="entry name" value="Pterin_bind"/>
    <property type="match status" value="1"/>
</dbReference>
<dbReference type="GO" id="GO:0046653">
    <property type="term" value="P:tetrahydrofolate metabolic process"/>
    <property type="evidence" value="ECO:0007669"/>
    <property type="project" value="TreeGrafter"/>
</dbReference>
<dbReference type="NCBIfam" id="NF007024">
    <property type="entry name" value="PRK09490.1"/>
    <property type="match status" value="1"/>
</dbReference>
<dbReference type="InterPro" id="IPR000489">
    <property type="entry name" value="Pterin-binding_dom"/>
</dbReference>
<evidence type="ECO:0000256" key="15">
    <source>
        <dbReference type="ARBA" id="ARBA00022833"/>
    </source>
</evidence>
<feature type="binding site" evidence="23">
    <location>
        <position position="935"/>
    </location>
    <ligand>
        <name>S-adenosyl-L-methionine</name>
        <dbReference type="ChEBI" id="CHEBI:59789"/>
    </ligand>
</feature>
<comment type="domain">
    <text evidence="21">Modular enzyme with four functionally distinct domains. The isolated Hcy-binding domain catalyzes methyl transfer from free methylcobalamin to homocysteine. The Hcy-binding domain in association with the pterin-binding domain catalyzes the methylation of cob(I)alamin by methyltetrahydrofolate and the methylation of homocysteine. The B12-binding domain binds the cofactor. The AdoMet activation domain binds S-adenosyl-L-methionine. Under aerobic conditions cob(I)alamin can be converted to inactive cob(II)alamin. Reductive methylation by S-adenosyl-L-methionine and flavodoxin regenerates methylcobalamin.</text>
</comment>
<dbReference type="FunFam" id="3.20.20.330:FF:000001">
    <property type="entry name" value="Methionine synthase"/>
    <property type="match status" value="1"/>
</dbReference>
<dbReference type="SUPFAM" id="SSF56507">
    <property type="entry name" value="Methionine synthase activation domain-like"/>
    <property type="match status" value="1"/>
</dbReference>
<feature type="binding site" evidence="23">
    <location>
        <begin position="751"/>
        <end position="755"/>
    </location>
    <ligand>
        <name>methylcob(III)alamin</name>
        <dbReference type="ChEBI" id="CHEBI:28115"/>
    </ligand>
</feature>
<evidence type="ECO:0000256" key="5">
    <source>
        <dbReference type="ARBA" id="ARBA00010398"/>
    </source>
</evidence>
<evidence type="ECO:0000256" key="21">
    <source>
        <dbReference type="PIRNR" id="PIRNR000381"/>
    </source>
</evidence>
<protein>
    <recommendedName>
        <fullName evidence="7 20">Methionine synthase</fullName>
        <ecNumber evidence="6 20">2.1.1.13</ecNumber>
    </recommendedName>
    <alternativeName>
        <fullName evidence="19 21">5-methyltetrahydrofolate--homocysteine methyltransferase</fullName>
    </alternativeName>
</protein>
<keyword evidence="9 21" id="KW-0028">Amino-acid biosynthesis</keyword>
<evidence type="ECO:0000256" key="14">
    <source>
        <dbReference type="ARBA" id="ARBA00022737"/>
    </source>
</evidence>
<dbReference type="InterPro" id="IPR036589">
    <property type="entry name" value="HCY_dom_sf"/>
</dbReference>
<dbReference type="Pfam" id="PF02574">
    <property type="entry name" value="S-methyl_trans"/>
    <property type="match status" value="1"/>
</dbReference>
<feature type="binding site" evidence="23">
    <location>
        <position position="688"/>
    </location>
    <ligand>
        <name>methylcob(III)alamin</name>
        <dbReference type="ChEBI" id="CHEBI:28115"/>
    </ligand>
</feature>
<reference evidence="30 31" key="1">
    <citation type="submission" date="2018-05" db="EMBL/GenBank/DDBJ databases">
        <title>Complete Genome Sequence of Deinococcus sp. strain 17bor-2.</title>
        <authorList>
            <person name="Srinivasan S."/>
        </authorList>
    </citation>
    <scope>NUCLEOTIDE SEQUENCE [LARGE SCALE GENOMIC DNA]</scope>
    <source>
        <strain evidence="30 31">17bor-2</strain>
    </source>
</reference>
<evidence type="ECO:0000259" key="29">
    <source>
        <dbReference type="PROSITE" id="PS51337"/>
    </source>
</evidence>
<dbReference type="SUPFAM" id="SSF47644">
    <property type="entry name" value="Methionine synthase domain"/>
    <property type="match status" value="1"/>
</dbReference>
<dbReference type="Pfam" id="PF02607">
    <property type="entry name" value="B12-binding_2"/>
    <property type="match status" value="1"/>
</dbReference>
<dbReference type="InterPro" id="IPR003759">
    <property type="entry name" value="Cbl-bd_cap"/>
</dbReference>
<keyword evidence="11 21" id="KW-0808">Transferase</keyword>
<dbReference type="InterPro" id="IPR033706">
    <property type="entry name" value="Met_synthase_B12-bd"/>
</dbReference>
<evidence type="ECO:0000259" key="27">
    <source>
        <dbReference type="PROSITE" id="PS50974"/>
    </source>
</evidence>
<evidence type="ECO:0000256" key="7">
    <source>
        <dbReference type="ARBA" id="ARBA00013998"/>
    </source>
</evidence>
<evidence type="ECO:0000256" key="2">
    <source>
        <dbReference type="ARBA" id="ARBA00001947"/>
    </source>
</evidence>
<dbReference type="InterPro" id="IPR036594">
    <property type="entry name" value="Meth_synthase_dom"/>
</dbReference>
<dbReference type="PIRSF" id="PIRSF000381">
    <property type="entry name" value="MetH"/>
    <property type="match status" value="1"/>
</dbReference>
<evidence type="ECO:0000313" key="30">
    <source>
        <dbReference type="EMBL" id="AWN22582.1"/>
    </source>
</evidence>
<dbReference type="Gene3D" id="3.10.196.10">
    <property type="entry name" value="Vitamin B12-dependent methionine synthase, activation domain"/>
    <property type="match status" value="1"/>
</dbReference>
<keyword evidence="16 21" id="KW-0486">Methionine biosynthesis</keyword>
<keyword evidence="12 21" id="KW-0949">S-adenosyl-L-methionine</keyword>
<dbReference type="SUPFAM" id="SSF82282">
    <property type="entry name" value="Homocysteine S-methyltransferase"/>
    <property type="match status" value="1"/>
</dbReference>
<dbReference type="PROSITE" id="PS50970">
    <property type="entry name" value="HCY"/>
    <property type="match status" value="1"/>
</dbReference>
<dbReference type="SMART" id="SM01018">
    <property type="entry name" value="B12-binding_2"/>
    <property type="match status" value="1"/>
</dbReference>
<evidence type="ECO:0000256" key="1">
    <source>
        <dbReference type="ARBA" id="ARBA00001700"/>
    </source>
</evidence>
<dbReference type="GO" id="GO:0008270">
    <property type="term" value="F:zinc ion binding"/>
    <property type="evidence" value="ECO:0007669"/>
    <property type="project" value="UniProtKB-UniRule"/>
</dbReference>
<dbReference type="EC" id="2.1.1.13" evidence="6 20"/>
<dbReference type="Pfam" id="PF02965">
    <property type="entry name" value="Met_synt_B12"/>
    <property type="match status" value="1"/>
</dbReference>
<dbReference type="OrthoDB" id="9803687at2"/>
<dbReference type="PANTHER" id="PTHR45833:SF1">
    <property type="entry name" value="METHIONINE SYNTHASE"/>
    <property type="match status" value="1"/>
</dbReference>
<feature type="domain" description="Hcy-binding" evidence="25">
    <location>
        <begin position="4"/>
        <end position="322"/>
    </location>
</feature>
<feature type="domain" description="AdoMet activation" evidence="27">
    <location>
        <begin position="886"/>
        <end position="1226"/>
    </location>
</feature>
<evidence type="ECO:0000259" key="26">
    <source>
        <dbReference type="PROSITE" id="PS50972"/>
    </source>
</evidence>
<feature type="domain" description="Pterin-binding" evidence="26">
    <location>
        <begin position="353"/>
        <end position="614"/>
    </location>
</feature>